<comment type="similarity">
    <text evidence="9">Belongs to the ABC transporter superfamily. ABCF family. Uup subfamily.</text>
</comment>
<dbReference type="GO" id="GO:0043022">
    <property type="term" value="F:ribosome binding"/>
    <property type="evidence" value="ECO:0007669"/>
    <property type="project" value="UniProtKB-UniRule"/>
</dbReference>
<evidence type="ECO:0000256" key="4">
    <source>
        <dbReference type="ARBA" id="ARBA00022763"/>
    </source>
</evidence>
<dbReference type="SUPFAM" id="SSF52540">
    <property type="entry name" value="P-loop containing nucleoside triphosphate hydrolases"/>
    <property type="match status" value="2"/>
</dbReference>
<keyword evidence="6 9" id="KW-0067">ATP-binding</keyword>
<keyword evidence="7 9" id="KW-0238">DNA-binding</keyword>
<dbReference type="EC" id="3.6.1.-" evidence="9"/>
<dbReference type="Pfam" id="PF00005">
    <property type="entry name" value="ABC_tran"/>
    <property type="match status" value="2"/>
</dbReference>
<evidence type="ECO:0000256" key="1">
    <source>
        <dbReference type="ARBA" id="ARBA00022490"/>
    </source>
</evidence>
<evidence type="ECO:0000256" key="7">
    <source>
        <dbReference type="ARBA" id="ARBA00023125"/>
    </source>
</evidence>
<dbReference type="InterPro" id="IPR027417">
    <property type="entry name" value="P-loop_NTPase"/>
</dbReference>
<evidence type="ECO:0000256" key="9">
    <source>
        <dbReference type="HAMAP-Rule" id="MF_00848"/>
    </source>
</evidence>
<keyword evidence="4 9" id="KW-0227">DNA damage</keyword>
<protein>
    <recommendedName>
        <fullName evidence="9">ATP-binding protein Uup</fullName>
        <ecNumber evidence="9">3.6.1.-</ecNumber>
    </recommendedName>
</protein>
<evidence type="ECO:0000259" key="11">
    <source>
        <dbReference type="PROSITE" id="PS50893"/>
    </source>
</evidence>
<sequence>MPLIDLRDIQLSFGGPALLEQITLSIDKGERICLLGRNGAGKSTLMRLIAGEVQPDDGRITTRQGAIITRLPQEAPRDIGGSVFDVVSSGLGALGELVRQYHHLATRLEMANDVALLGRLSAIQHRLEVDNGWRMEQRVEAIISRLSLDADVAFPTLSGGLKRRVLLARALAAEPDLLLLDEPTNHLDIAAIDWIETFLSGFGGALLFVTHDRAFLQRLATRIIELDRGRLTDWPGDYRNFLRRKEEMLNAEEKANARFDKKLAQEEVWIRQGIKARRTRDEGRARALQAMREERARRRIAPGKIRIAPRKAEQSGKLVVEAKNIHYAWDDAPLIKAFSTTILRGDKIGVIGPNGVGKTTLLHLLFPFATDISRENRQQPIGVAEGDDRSSLPRAAPSPSMPNAGEIRFGARLEVAYFDQMRATLNEEKSVRDNVADGSDRVVIDGRTKHIVGYLQDFLFPPDRIRQPVKALSGGERNRLLLAKLFTHPANVLIMDEPTNDLDIETLELLEELLLDYRGTLLLVSHDRAFLDNVVTSTLVFEGNGRIAEYVGGYNDWLRQRVIAEPMAKKSGHSRMPSQPKPKQKPKKISQKESSNNSSSNNRSINNRSSNNKSGDKKLSYKAQRELDGLPARIQEMEAELTKIQTEMSSPDFYKQTGEEIAAMTARLASVEAELANCYQRWEVLEG</sequence>
<evidence type="ECO:0000256" key="5">
    <source>
        <dbReference type="ARBA" id="ARBA00022801"/>
    </source>
</evidence>
<comment type="catalytic activity">
    <reaction evidence="9">
        <text>ATP + H2O = ADP + phosphate + H(+)</text>
        <dbReference type="Rhea" id="RHEA:13065"/>
        <dbReference type="ChEBI" id="CHEBI:15377"/>
        <dbReference type="ChEBI" id="CHEBI:15378"/>
        <dbReference type="ChEBI" id="CHEBI:30616"/>
        <dbReference type="ChEBI" id="CHEBI:43474"/>
        <dbReference type="ChEBI" id="CHEBI:456216"/>
    </reaction>
</comment>
<comment type="subcellular location">
    <subcellularLocation>
        <location evidence="9">Cytoplasm</location>
    </subcellularLocation>
    <text evidence="9">Associates with ribosomes.</text>
</comment>
<dbReference type="SMART" id="SM00382">
    <property type="entry name" value="AAA"/>
    <property type="match status" value="2"/>
</dbReference>
<gene>
    <name evidence="9" type="primary">uup</name>
    <name evidence="12" type="ORF">BECKLPF1236B_GA0070989_100112</name>
</gene>
<dbReference type="InterPro" id="IPR032524">
    <property type="entry name" value="ABC_tran_C"/>
</dbReference>
<dbReference type="EMBL" id="CAADFK010000001">
    <property type="protein sequence ID" value="VFK05807.1"/>
    <property type="molecule type" value="Genomic_DNA"/>
</dbReference>
<dbReference type="InterPro" id="IPR051309">
    <property type="entry name" value="ABCF_ATPase"/>
</dbReference>
<dbReference type="Pfam" id="PF16326">
    <property type="entry name" value="ABC_tran_CTD"/>
    <property type="match status" value="1"/>
</dbReference>
<proteinExistence type="inferred from homology"/>
<dbReference type="HAMAP" id="MF_00848">
    <property type="entry name" value="Uup"/>
    <property type="match status" value="1"/>
</dbReference>
<dbReference type="InterPro" id="IPR003593">
    <property type="entry name" value="AAA+_ATPase"/>
</dbReference>
<feature type="region of interest" description="Disordered" evidence="10">
    <location>
        <begin position="567"/>
        <end position="618"/>
    </location>
</feature>
<dbReference type="AlphaFoldDB" id="A0A450VM76"/>
<dbReference type="Gene3D" id="1.10.287.380">
    <property type="entry name" value="Valyl-tRNA synthetase, C-terminal domain"/>
    <property type="match status" value="1"/>
</dbReference>
<dbReference type="PROSITE" id="PS50893">
    <property type="entry name" value="ABC_TRANSPORTER_2"/>
    <property type="match status" value="2"/>
</dbReference>
<dbReference type="GO" id="GO:0005737">
    <property type="term" value="C:cytoplasm"/>
    <property type="evidence" value="ECO:0007669"/>
    <property type="project" value="UniProtKB-SubCell"/>
</dbReference>
<evidence type="ECO:0000256" key="6">
    <source>
        <dbReference type="ARBA" id="ARBA00022840"/>
    </source>
</evidence>
<reference evidence="12" key="1">
    <citation type="submission" date="2019-02" db="EMBL/GenBank/DDBJ databases">
        <authorList>
            <person name="Gruber-Vodicka R. H."/>
            <person name="Seah K. B. B."/>
        </authorList>
    </citation>
    <scope>NUCLEOTIDE SEQUENCE</scope>
    <source>
        <strain evidence="12">BECK_S313</strain>
    </source>
</reference>
<keyword evidence="2 9" id="KW-0677">Repeat</keyword>
<dbReference type="InterPro" id="IPR003439">
    <property type="entry name" value="ABC_transporter-like_ATP-bd"/>
</dbReference>
<feature type="binding site" evidence="9">
    <location>
        <begin position="352"/>
        <end position="359"/>
    </location>
    <ligand>
        <name>ATP</name>
        <dbReference type="ChEBI" id="CHEBI:30616"/>
        <label>2</label>
    </ligand>
</feature>
<name>A0A450VM76_9GAMM</name>
<feature type="compositionally biased region" description="Low complexity" evidence="10">
    <location>
        <begin position="392"/>
        <end position="402"/>
    </location>
</feature>
<evidence type="ECO:0000313" key="12">
    <source>
        <dbReference type="EMBL" id="VFK05807.1"/>
    </source>
</evidence>
<dbReference type="PANTHER" id="PTHR42855:SF1">
    <property type="entry name" value="ABC TRANSPORTER DOMAIN-CONTAINING PROTEIN"/>
    <property type="match status" value="1"/>
</dbReference>
<organism evidence="12">
    <name type="scientific">Candidatus Kentrum sp. LPFa</name>
    <dbReference type="NCBI Taxonomy" id="2126335"/>
    <lineage>
        <taxon>Bacteria</taxon>
        <taxon>Pseudomonadati</taxon>
        <taxon>Pseudomonadota</taxon>
        <taxon>Gammaproteobacteria</taxon>
        <taxon>Candidatus Kentrum</taxon>
    </lineage>
</organism>
<dbReference type="GO" id="GO:0016887">
    <property type="term" value="F:ATP hydrolysis activity"/>
    <property type="evidence" value="ECO:0007669"/>
    <property type="project" value="UniProtKB-UniRule"/>
</dbReference>
<feature type="domain" description="ABC transporter" evidence="11">
    <location>
        <begin position="320"/>
        <end position="568"/>
    </location>
</feature>
<evidence type="ECO:0000256" key="10">
    <source>
        <dbReference type="SAM" id="MobiDB-lite"/>
    </source>
</evidence>
<keyword evidence="8 9" id="KW-0234">DNA repair</keyword>
<dbReference type="PANTHER" id="PTHR42855">
    <property type="entry name" value="ABC TRANSPORTER ATP-BINDING SUBUNIT"/>
    <property type="match status" value="1"/>
</dbReference>
<dbReference type="PROSITE" id="PS00211">
    <property type="entry name" value="ABC_TRANSPORTER_1"/>
    <property type="match status" value="1"/>
</dbReference>
<feature type="domain" description="ABC transporter" evidence="11">
    <location>
        <begin position="4"/>
        <end position="253"/>
    </location>
</feature>
<dbReference type="InterPro" id="IPR037118">
    <property type="entry name" value="Val-tRNA_synth_C_sf"/>
</dbReference>
<dbReference type="GO" id="GO:0005524">
    <property type="term" value="F:ATP binding"/>
    <property type="evidence" value="ECO:0007669"/>
    <property type="project" value="UniProtKB-UniRule"/>
</dbReference>
<dbReference type="FunFam" id="3.40.50.300:FF:000011">
    <property type="entry name" value="Putative ABC transporter ATP-binding component"/>
    <property type="match status" value="1"/>
</dbReference>
<dbReference type="InterPro" id="IPR017871">
    <property type="entry name" value="ABC_transporter-like_CS"/>
</dbReference>
<feature type="region of interest" description="Disordered" evidence="10">
    <location>
        <begin position="381"/>
        <end position="403"/>
    </location>
</feature>
<dbReference type="GO" id="GO:0003677">
    <property type="term" value="F:DNA binding"/>
    <property type="evidence" value="ECO:0007669"/>
    <property type="project" value="UniProtKB-UniRule"/>
</dbReference>
<evidence type="ECO:0000256" key="2">
    <source>
        <dbReference type="ARBA" id="ARBA00022737"/>
    </source>
</evidence>
<dbReference type="Pfam" id="PF12848">
    <property type="entry name" value="ABC_tran_Xtn"/>
    <property type="match status" value="1"/>
</dbReference>
<dbReference type="InterPro" id="IPR032781">
    <property type="entry name" value="ABC_tran_Xtn"/>
</dbReference>
<feature type="binding site" evidence="9">
    <location>
        <begin position="36"/>
        <end position="43"/>
    </location>
    <ligand>
        <name>ATP</name>
        <dbReference type="ChEBI" id="CHEBI:30616"/>
        <label>1</label>
    </ligand>
</feature>
<evidence type="ECO:0000256" key="3">
    <source>
        <dbReference type="ARBA" id="ARBA00022741"/>
    </source>
</evidence>
<dbReference type="InterPro" id="IPR043686">
    <property type="entry name" value="Uup"/>
</dbReference>
<feature type="compositionally biased region" description="Low complexity" evidence="10">
    <location>
        <begin position="592"/>
        <end position="612"/>
    </location>
</feature>
<keyword evidence="5 9" id="KW-0378">Hydrolase</keyword>
<dbReference type="GO" id="GO:0006281">
    <property type="term" value="P:DNA repair"/>
    <property type="evidence" value="ECO:0007669"/>
    <property type="project" value="UniProtKB-KW"/>
</dbReference>
<dbReference type="Gene3D" id="3.40.50.300">
    <property type="entry name" value="P-loop containing nucleotide triphosphate hydrolases"/>
    <property type="match status" value="2"/>
</dbReference>
<comment type="function">
    <text evidence="9">Probably plays a role in ribosome assembly or function. May be involved in resolution of branched DNA intermediates that result from template switching in postreplication gaps. Binds DNA and has ATPase activity.</text>
</comment>
<keyword evidence="1 9" id="KW-0963">Cytoplasm</keyword>
<accession>A0A450VM76</accession>
<evidence type="ECO:0000256" key="8">
    <source>
        <dbReference type="ARBA" id="ARBA00023204"/>
    </source>
</evidence>
<dbReference type="CDD" id="cd03221">
    <property type="entry name" value="ABCF_EF-3"/>
    <property type="match status" value="2"/>
</dbReference>
<keyword evidence="3 9" id="KW-0547">Nucleotide-binding</keyword>